<dbReference type="SUPFAM" id="SSF89392">
    <property type="entry name" value="Prokaryotic lipoproteins and lipoprotein localization factors"/>
    <property type="match status" value="1"/>
</dbReference>
<feature type="chain" id="PRO_5004577956" description="Cell envelope biogenesis protein LolA" evidence="2">
    <location>
        <begin position="20"/>
        <end position="171"/>
    </location>
</feature>
<sequence>MKHLYILLLSFSLSFASFDKIDSFDASFTQSVTDDKGKTLTYKGHISASKPQNALWSYKEPIQKDVFINSHQVIIVEPEIEQVIIRSIGSSLDFFNMIKNAKEIKKGTYEANFENKIFTITTSEEIIESISYIDEFENRVKIVFESQVQNKDINQEIFIPKYPLDFDIIRD</sequence>
<dbReference type="Proteomes" id="UP000015520">
    <property type="component" value="Unassembled WGS sequence"/>
</dbReference>
<feature type="signal peptide" evidence="2">
    <location>
        <begin position="1"/>
        <end position="19"/>
    </location>
</feature>
<dbReference type="PANTHER" id="PTHR35869:SF1">
    <property type="entry name" value="OUTER-MEMBRANE LIPOPROTEIN CARRIER PROTEIN"/>
    <property type="match status" value="1"/>
</dbReference>
<dbReference type="NCBIfam" id="NF000663">
    <property type="entry name" value="PRK00031.2-1"/>
    <property type="match status" value="1"/>
</dbReference>
<dbReference type="InterPro" id="IPR004564">
    <property type="entry name" value="OM_lipoprot_carrier_LolA-like"/>
</dbReference>
<dbReference type="EMBL" id="AUPZ01000017">
    <property type="protein sequence ID" value="EQB34446.1"/>
    <property type="molecule type" value="Genomic_DNA"/>
</dbReference>
<dbReference type="PANTHER" id="PTHR35869">
    <property type="entry name" value="OUTER-MEMBRANE LIPOPROTEIN CARRIER PROTEIN"/>
    <property type="match status" value="1"/>
</dbReference>
<dbReference type="STRING" id="1172190.M947_10590"/>
<evidence type="ECO:0000256" key="1">
    <source>
        <dbReference type="ARBA" id="ARBA00022729"/>
    </source>
</evidence>
<dbReference type="eggNOG" id="COG2834">
    <property type="taxonomic scope" value="Bacteria"/>
</dbReference>
<evidence type="ECO:0008006" key="5">
    <source>
        <dbReference type="Google" id="ProtNLM"/>
    </source>
</evidence>
<keyword evidence="1 2" id="KW-0732">Signal</keyword>
<dbReference type="PATRIC" id="fig|1172190.3.peg.2041"/>
<evidence type="ECO:0000256" key="2">
    <source>
        <dbReference type="SAM" id="SignalP"/>
    </source>
</evidence>
<dbReference type="OrthoDB" id="5339202at2"/>
<name>T0J8X5_9BACT</name>
<dbReference type="NCBIfam" id="NF000664">
    <property type="entry name" value="PRK00031.2-2"/>
    <property type="match status" value="1"/>
</dbReference>
<evidence type="ECO:0000313" key="4">
    <source>
        <dbReference type="Proteomes" id="UP000015520"/>
    </source>
</evidence>
<gene>
    <name evidence="3" type="ORF">M947_10590</name>
</gene>
<dbReference type="RefSeq" id="WP_021288354.1">
    <property type="nucleotide sequence ID" value="NZ_AUPZ01000017.1"/>
</dbReference>
<dbReference type="CDD" id="cd16325">
    <property type="entry name" value="LolA"/>
    <property type="match status" value="1"/>
</dbReference>
<dbReference type="Gene3D" id="2.50.20.10">
    <property type="entry name" value="Lipoprotein localisation LolA/LolB/LppX"/>
    <property type="match status" value="1"/>
</dbReference>
<protein>
    <recommendedName>
        <fullName evidence="5">Cell envelope biogenesis protein LolA</fullName>
    </recommendedName>
</protein>
<proteinExistence type="predicted"/>
<reference evidence="3 4" key="1">
    <citation type="submission" date="2013-07" db="EMBL/GenBank/DDBJ databases">
        <title>Sulfurimonas hongkongensis AST-10 Genome Sequencing.</title>
        <authorList>
            <person name="Cai L."/>
            <person name="Zhang T."/>
        </authorList>
    </citation>
    <scope>NUCLEOTIDE SEQUENCE [LARGE SCALE GENOMIC DNA]</scope>
    <source>
        <strain evidence="3 4">AST-10</strain>
    </source>
</reference>
<dbReference type="InterPro" id="IPR029046">
    <property type="entry name" value="LolA/LolB/LppX"/>
</dbReference>
<keyword evidence="4" id="KW-1185">Reference proteome</keyword>
<organism evidence="3 4">
    <name type="scientific">Sulfurimonas hongkongensis</name>
    <dbReference type="NCBI Taxonomy" id="1172190"/>
    <lineage>
        <taxon>Bacteria</taxon>
        <taxon>Pseudomonadati</taxon>
        <taxon>Campylobacterota</taxon>
        <taxon>Epsilonproteobacteria</taxon>
        <taxon>Campylobacterales</taxon>
        <taxon>Sulfurimonadaceae</taxon>
        <taxon>Sulfurimonas</taxon>
    </lineage>
</organism>
<evidence type="ECO:0000313" key="3">
    <source>
        <dbReference type="EMBL" id="EQB34446.1"/>
    </source>
</evidence>
<comment type="caution">
    <text evidence="3">The sequence shown here is derived from an EMBL/GenBank/DDBJ whole genome shotgun (WGS) entry which is preliminary data.</text>
</comment>
<accession>T0J8X5</accession>
<dbReference type="Pfam" id="PF03548">
    <property type="entry name" value="LolA"/>
    <property type="match status" value="1"/>
</dbReference>
<dbReference type="AlphaFoldDB" id="T0J8X5"/>